<gene>
    <name evidence="1" type="ORF">ABE541_22150</name>
</gene>
<reference evidence="1 2" key="1">
    <citation type="submission" date="2024-04" db="EMBL/GenBank/DDBJ databases">
        <title>WGS of bacteria from Torrens River.</title>
        <authorList>
            <person name="Wyrsch E.R."/>
            <person name="Drigo B."/>
        </authorList>
    </citation>
    <scope>NUCLEOTIDE SEQUENCE [LARGE SCALE GENOMIC DNA]</scope>
    <source>
        <strain evidence="1 2">TWI391</strain>
    </source>
</reference>
<proteinExistence type="predicted"/>
<evidence type="ECO:0000313" key="2">
    <source>
        <dbReference type="Proteomes" id="UP001409291"/>
    </source>
</evidence>
<protein>
    <submittedName>
        <fullName evidence="1">Uncharacterized protein</fullName>
    </submittedName>
</protein>
<name>A0ABV0BYZ1_9SPHI</name>
<dbReference type="RefSeq" id="WP_021189888.1">
    <property type="nucleotide sequence ID" value="NZ_JAOQNK010000001.1"/>
</dbReference>
<comment type="caution">
    <text evidence="1">The sequence shown here is derived from an EMBL/GenBank/DDBJ whole genome shotgun (WGS) entry which is preliminary data.</text>
</comment>
<accession>A0ABV0BYZ1</accession>
<keyword evidence="2" id="KW-1185">Reference proteome</keyword>
<dbReference type="Proteomes" id="UP001409291">
    <property type="component" value="Unassembled WGS sequence"/>
</dbReference>
<sequence length="56" mass="6644">MITLNNESNHITWMLTEHNFYRFVSGKDFGQKIAMAEELKQSIPIKILRTTLELKY</sequence>
<dbReference type="EMBL" id="JBDJNQ010000013">
    <property type="protein sequence ID" value="MEN5379986.1"/>
    <property type="molecule type" value="Genomic_DNA"/>
</dbReference>
<organism evidence="1 2">
    <name type="scientific">Sphingobacterium kitahiroshimense</name>
    <dbReference type="NCBI Taxonomy" id="470446"/>
    <lineage>
        <taxon>Bacteria</taxon>
        <taxon>Pseudomonadati</taxon>
        <taxon>Bacteroidota</taxon>
        <taxon>Sphingobacteriia</taxon>
        <taxon>Sphingobacteriales</taxon>
        <taxon>Sphingobacteriaceae</taxon>
        <taxon>Sphingobacterium</taxon>
    </lineage>
</organism>
<evidence type="ECO:0000313" key="1">
    <source>
        <dbReference type="EMBL" id="MEN5379986.1"/>
    </source>
</evidence>